<proteinExistence type="predicted"/>
<organism evidence="1 2">
    <name type="scientific">Candidatus Daviesbacteria bacterium RIFCSPLOWO2_02_FULL_36_7</name>
    <dbReference type="NCBI Taxonomy" id="1797792"/>
    <lineage>
        <taxon>Bacteria</taxon>
        <taxon>Candidatus Daviesiibacteriota</taxon>
    </lineage>
</organism>
<accession>A0A1F5MGT5</accession>
<evidence type="ECO:0000313" key="2">
    <source>
        <dbReference type="Proteomes" id="UP000178859"/>
    </source>
</evidence>
<protein>
    <submittedName>
        <fullName evidence="1">Uncharacterized protein</fullName>
    </submittedName>
</protein>
<evidence type="ECO:0000313" key="1">
    <source>
        <dbReference type="EMBL" id="OGE64574.1"/>
    </source>
</evidence>
<dbReference type="Proteomes" id="UP000178859">
    <property type="component" value="Unassembled WGS sequence"/>
</dbReference>
<comment type="caution">
    <text evidence="1">The sequence shown here is derived from an EMBL/GenBank/DDBJ whole genome shotgun (WGS) entry which is preliminary data.</text>
</comment>
<dbReference type="AlphaFoldDB" id="A0A1F5MGT5"/>
<name>A0A1F5MGT5_9BACT</name>
<sequence>MLAELLDTRSPLIVREGYDSLKKESVLILPQVGELDRQYGLMYLATTRRYLTRPEVDSLGDVLYEDAKSKRIRSLREVAQEAGVIPKDSGRRKLRSLSDVVGVAKDWWYGRDDSCADDAFLNHAVPSYKPEEMERTFEEVFLSGERNTGMIDLVAGFDHSRPLLWELELMCGLVGMMDKREGGNSDGSADIFVPTFGGREFSKAISICYEAYKWPQGLVLALGSYGSREVHYNGNY</sequence>
<gene>
    <name evidence="1" type="ORF">A3I48_00195</name>
</gene>
<dbReference type="EMBL" id="MFDT01000052">
    <property type="protein sequence ID" value="OGE64574.1"/>
    <property type="molecule type" value="Genomic_DNA"/>
</dbReference>
<reference evidence="1 2" key="1">
    <citation type="journal article" date="2016" name="Nat. Commun.">
        <title>Thousands of microbial genomes shed light on interconnected biogeochemical processes in an aquifer system.</title>
        <authorList>
            <person name="Anantharaman K."/>
            <person name="Brown C.T."/>
            <person name="Hug L.A."/>
            <person name="Sharon I."/>
            <person name="Castelle C.J."/>
            <person name="Probst A.J."/>
            <person name="Thomas B.C."/>
            <person name="Singh A."/>
            <person name="Wilkins M.J."/>
            <person name="Karaoz U."/>
            <person name="Brodie E.L."/>
            <person name="Williams K.H."/>
            <person name="Hubbard S.S."/>
            <person name="Banfield J.F."/>
        </authorList>
    </citation>
    <scope>NUCLEOTIDE SEQUENCE [LARGE SCALE GENOMIC DNA]</scope>
</reference>